<accession>A0ABM0JNC9</accession>
<evidence type="ECO:0000256" key="3">
    <source>
        <dbReference type="ARBA" id="ARBA00007823"/>
    </source>
</evidence>
<dbReference type="PANTHER" id="PTHR12553">
    <property type="entry name" value="ZINC PHOSPHODIESTERASE ELAC PROTEIN 2"/>
    <property type="match status" value="1"/>
</dbReference>
<evidence type="ECO:0000256" key="4">
    <source>
        <dbReference type="ARBA" id="ARBA00012477"/>
    </source>
</evidence>
<dbReference type="InterPro" id="IPR047151">
    <property type="entry name" value="RNZ2-like"/>
</dbReference>
<keyword evidence="7" id="KW-0479">Metal-binding</keyword>
<feature type="region of interest" description="Disordered" evidence="11">
    <location>
        <begin position="45"/>
        <end position="95"/>
    </location>
</feature>
<comment type="catalytic activity">
    <reaction evidence="1">
        <text>Endonucleolytic cleavage of RNA, removing extra 3' nucleotides from tRNA precursor, generating 3' termini of tRNAs. A 3'-hydroxy group is left at the tRNA terminus and a 5'-phosphoryl group is left at the trailer molecule.</text>
        <dbReference type="EC" id="3.1.26.11"/>
    </reaction>
</comment>
<feature type="region of interest" description="Disordered" evidence="11">
    <location>
        <begin position="247"/>
        <end position="267"/>
    </location>
</feature>
<evidence type="ECO:0000256" key="10">
    <source>
        <dbReference type="ARBA" id="ARBA00022833"/>
    </source>
</evidence>
<keyword evidence="6" id="KW-0540">Nuclease</keyword>
<sequence>MIKCNGTAMIKSHLQLQFEKLIKSVCCYYHNTGCLIRLHSTMGRRKGKAGKGAPHHKNSGNVEAAANARSRTQNPSGKSQVKTQKTHKAPSSINLVVLGTGGPGASRSLLVTSEFTRYMFNCGEGTQRLAAMSKGLRASAFAKLSGLENIFITHKSWENTGGLLGLAMTLEGQKNPETKVYTNRDTTQIPQDRGSSVMRLYGPEGVEKITLMAKKFSVHSNMRIMRCEGEFQDAGLTITPVIFYSDSSKDSEETPEPVAKRVRRNSSSTSEVISQDTAFAYICKAKPPLAKINIEKCYDAGVTIGPMVGQLQRGFSVTLEDGRIVYPSQVIDDIAVDRRPFLVVECPHESFLTSLMTSPQLQEFMTSSDPQSSFAVIVHMTPSEVYNSDEYQKWMKRFPSSIDHLVMNRDAAEVDLLRVREHQARLSLVGSDIFPLMPELTKMDDIDGVQALTESGVENGASTATSASSSESELGSLGQGRIIKACSGLVYVYRGKRRGYYIEADEFNCQAIQKPFLEIPEVTLELDKLGNSSSHESQSEDENGQSSVSSYPKVVFLGTGSSEPNRIRAQSCILVQLSKHTNVILDCGEDSYGQLYRFFGPKKASRVLRKVKAIFVSHMHADHHLGLFSLLKERKRAFDEKKLPHSSAIVMAPIQMRRWLRFYDQELEPVNHLFRFMHHQQGLAATDEMEVRTATADDVLRELSLTHYEPVEVEHCFNSYGVTFTHSNGFKLAYSGDTRPCDNLVTAGENCNLLIHEATHEDALMENAAVSKHSTFSEAMSVGAKMKAENIILTHFSQRYAHMVPFFNMDMPHNVGIAFDNMQVCPRTMKSLPKVIPALTAIFSDELQKLEIRNIKRTREQEAKQSVEER</sequence>
<dbReference type="RefSeq" id="XP_005097731.1">
    <property type="nucleotide sequence ID" value="XM_005097674.3"/>
</dbReference>
<dbReference type="InterPro" id="IPR001279">
    <property type="entry name" value="Metallo-B-lactamas"/>
</dbReference>
<dbReference type="PANTHER" id="PTHR12553:SF49">
    <property type="entry name" value="ZINC PHOSPHODIESTERASE ELAC PROTEIN 2"/>
    <property type="match status" value="1"/>
</dbReference>
<name>A0ABM0JNC9_APLCA</name>
<evidence type="ECO:0000256" key="9">
    <source>
        <dbReference type="ARBA" id="ARBA00022801"/>
    </source>
</evidence>
<evidence type="ECO:0000256" key="1">
    <source>
        <dbReference type="ARBA" id="ARBA00000402"/>
    </source>
</evidence>
<evidence type="ECO:0000256" key="7">
    <source>
        <dbReference type="ARBA" id="ARBA00022723"/>
    </source>
</evidence>
<dbReference type="InterPro" id="IPR027794">
    <property type="entry name" value="tRNase_Z_dom"/>
</dbReference>
<proteinExistence type="inferred from homology"/>
<keyword evidence="8" id="KW-0255">Endonuclease</keyword>
<gene>
    <name evidence="14" type="primary">LOC101860807</name>
</gene>
<keyword evidence="9" id="KW-0378">Hydrolase</keyword>
<comment type="similarity">
    <text evidence="3">Belongs to the RNase Z family.</text>
</comment>
<dbReference type="Pfam" id="PF12706">
    <property type="entry name" value="Lactamase_B_2"/>
    <property type="match status" value="1"/>
</dbReference>
<dbReference type="SUPFAM" id="SSF56281">
    <property type="entry name" value="Metallo-hydrolase/oxidoreductase"/>
    <property type="match status" value="2"/>
</dbReference>
<evidence type="ECO:0000256" key="8">
    <source>
        <dbReference type="ARBA" id="ARBA00022759"/>
    </source>
</evidence>
<evidence type="ECO:0000256" key="2">
    <source>
        <dbReference type="ARBA" id="ARBA00001947"/>
    </source>
</evidence>
<dbReference type="CDD" id="cd07718">
    <property type="entry name" value="RNaseZ_ELAC1_ELAC2-C-term-like_MBL-fold"/>
    <property type="match status" value="1"/>
</dbReference>
<dbReference type="Gene3D" id="3.60.15.10">
    <property type="entry name" value="Ribonuclease Z/Hydroxyacylglutathione hydrolase-like"/>
    <property type="match status" value="2"/>
</dbReference>
<keyword evidence="10" id="KW-0862">Zinc</keyword>
<dbReference type="Proteomes" id="UP000694888">
    <property type="component" value="Unplaced"/>
</dbReference>
<evidence type="ECO:0000313" key="13">
    <source>
        <dbReference type="Proteomes" id="UP000694888"/>
    </source>
</evidence>
<feature type="compositionally biased region" description="Basic residues" evidence="11">
    <location>
        <begin position="45"/>
        <end position="58"/>
    </location>
</feature>
<dbReference type="GeneID" id="101860807"/>
<feature type="domain" description="Metallo-beta-lactamase" evidence="12">
    <location>
        <begin position="569"/>
        <end position="795"/>
    </location>
</feature>
<evidence type="ECO:0000313" key="14">
    <source>
        <dbReference type="RefSeq" id="XP_005097731.1"/>
    </source>
</evidence>
<keyword evidence="5" id="KW-0819">tRNA processing</keyword>
<evidence type="ECO:0000256" key="5">
    <source>
        <dbReference type="ARBA" id="ARBA00022694"/>
    </source>
</evidence>
<organism evidence="13 14">
    <name type="scientific">Aplysia californica</name>
    <name type="common">California sea hare</name>
    <dbReference type="NCBI Taxonomy" id="6500"/>
    <lineage>
        <taxon>Eukaryota</taxon>
        <taxon>Metazoa</taxon>
        <taxon>Spiralia</taxon>
        <taxon>Lophotrochozoa</taxon>
        <taxon>Mollusca</taxon>
        <taxon>Gastropoda</taxon>
        <taxon>Heterobranchia</taxon>
        <taxon>Euthyneura</taxon>
        <taxon>Tectipleura</taxon>
        <taxon>Aplysiida</taxon>
        <taxon>Aplysioidea</taxon>
        <taxon>Aplysiidae</taxon>
        <taxon>Aplysia</taxon>
    </lineage>
</organism>
<reference evidence="14" key="1">
    <citation type="submission" date="2025-08" db="UniProtKB">
        <authorList>
            <consortium name="RefSeq"/>
        </authorList>
    </citation>
    <scope>IDENTIFICATION</scope>
</reference>
<keyword evidence="13" id="KW-1185">Reference proteome</keyword>
<dbReference type="SMART" id="SM00849">
    <property type="entry name" value="Lactamase_B"/>
    <property type="match status" value="1"/>
</dbReference>
<dbReference type="EC" id="3.1.26.11" evidence="4"/>
<feature type="compositionally biased region" description="Polar residues" evidence="11">
    <location>
        <begin position="69"/>
        <end position="94"/>
    </location>
</feature>
<evidence type="ECO:0000256" key="6">
    <source>
        <dbReference type="ARBA" id="ARBA00022722"/>
    </source>
</evidence>
<evidence type="ECO:0000259" key="12">
    <source>
        <dbReference type="SMART" id="SM00849"/>
    </source>
</evidence>
<protein>
    <recommendedName>
        <fullName evidence="4">ribonuclease Z</fullName>
        <ecNumber evidence="4">3.1.26.11</ecNumber>
    </recommendedName>
</protein>
<dbReference type="InterPro" id="IPR036866">
    <property type="entry name" value="RibonucZ/Hydroxyglut_hydro"/>
</dbReference>
<evidence type="ECO:0000256" key="11">
    <source>
        <dbReference type="SAM" id="MobiDB-lite"/>
    </source>
</evidence>
<dbReference type="Pfam" id="PF13691">
    <property type="entry name" value="Lactamase_B_4"/>
    <property type="match status" value="1"/>
</dbReference>
<comment type="cofactor">
    <cofactor evidence="2">
        <name>Zn(2+)</name>
        <dbReference type="ChEBI" id="CHEBI:29105"/>
    </cofactor>
</comment>